<evidence type="ECO:0000256" key="5">
    <source>
        <dbReference type="HAMAP-Rule" id="MF_02120"/>
    </source>
</evidence>
<dbReference type="SUPFAM" id="SSF51419">
    <property type="entry name" value="PLP-binding barrel"/>
    <property type="match status" value="1"/>
</dbReference>
<feature type="binding site" evidence="5">
    <location>
        <position position="361"/>
    </location>
    <ligand>
        <name>substrate</name>
    </ligand>
</feature>
<dbReference type="NCBIfam" id="TIGR01048">
    <property type="entry name" value="lysA"/>
    <property type="match status" value="1"/>
</dbReference>
<comment type="function">
    <text evidence="5">Specifically catalyzes the decarboxylation of meso-diaminopimelate (meso-DAP) to L-lysine.</text>
</comment>
<dbReference type="eggNOG" id="COG0019">
    <property type="taxonomic scope" value="Bacteria"/>
</dbReference>
<dbReference type="PANTHER" id="PTHR43727:SF2">
    <property type="entry name" value="GROUP IV DECARBOXYLASE"/>
    <property type="match status" value="1"/>
</dbReference>
<name>A0A095ZDD9_9BURK</name>
<dbReference type="RefSeq" id="WP_036556938.1">
    <property type="nucleotide sequence ID" value="NZ_JRNI01000001.1"/>
</dbReference>
<dbReference type="GO" id="GO:0030170">
    <property type="term" value="F:pyridoxal phosphate binding"/>
    <property type="evidence" value="ECO:0007669"/>
    <property type="project" value="UniProtKB-UniRule"/>
</dbReference>
<dbReference type="FunFam" id="3.20.20.10:FF:000003">
    <property type="entry name" value="Diaminopimelate decarboxylase"/>
    <property type="match status" value="1"/>
</dbReference>
<feature type="binding site" evidence="5">
    <location>
        <position position="334"/>
    </location>
    <ligand>
        <name>substrate</name>
    </ligand>
</feature>
<keyword evidence="12" id="KW-1185">Reference proteome</keyword>
<gene>
    <name evidence="5" type="primary">lysA</name>
    <name evidence="11" type="ORF">HMPREF2130_00505</name>
</gene>
<dbReference type="Pfam" id="PF00278">
    <property type="entry name" value="Orn_DAP_Arg_deC"/>
    <property type="match status" value="1"/>
</dbReference>
<feature type="domain" description="Orn/DAP/Arg decarboxylase 2 C-terminal" evidence="9">
    <location>
        <begin position="48"/>
        <end position="386"/>
    </location>
</feature>
<dbReference type="InterPro" id="IPR022644">
    <property type="entry name" value="De-COase2_N"/>
</dbReference>
<reference evidence="11 12" key="1">
    <citation type="submission" date="2014-07" db="EMBL/GenBank/DDBJ databases">
        <authorList>
            <person name="McCorrison J."/>
            <person name="Sanka R."/>
            <person name="Torralba M."/>
            <person name="Gillis M."/>
            <person name="Haft D.H."/>
            <person name="Methe B."/>
            <person name="Sutton G."/>
            <person name="Nelson K.E."/>
        </authorList>
    </citation>
    <scope>NUCLEOTIDE SEQUENCE [LARGE SCALE GENOMIC DNA]</scope>
    <source>
        <strain evidence="11 12">DNF00040</strain>
    </source>
</reference>
<evidence type="ECO:0000256" key="4">
    <source>
        <dbReference type="ARBA" id="ARBA00023239"/>
    </source>
</evidence>
<evidence type="ECO:0000313" key="12">
    <source>
        <dbReference type="Proteomes" id="UP000029629"/>
    </source>
</evidence>
<dbReference type="InterPro" id="IPR009006">
    <property type="entry name" value="Ala_racemase/Decarboxylase_C"/>
</dbReference>
<evidence type="ECO:0000259" key="10">
    <source>
        <dbReference type="Pfam" id="PF02784"/>
    </source>
</evidence>
<keyword evidence="5 8" id="KW-0457">Lysine biosynthesis</keyword>
<evidence type="ECO:0000256" key="1">
    <source>
        <dbReference type="ARBA" id="ARBA00001933"/>
    </source>
</evidence>
<dbReference type="PANTHER" id="PTHR43727">
    <property type="entry name" value="DIAMINOPIMELATE DECARBOXYLASE"/>
    <property type="match status" value="1"/>
</dbReference>
<dbReference type="HAMAP" id="MF_02120">
    <property type="entry name" value="LysA"/>
    <property type="match status" value="1"/>
</dbReference>
<feature type="binding site" evidence="5">
    <location>
        <position position="330"/>
    </location>
    <ligand>
        <name>substrate</name>
    </ligand>
</feature>
<keyword evidence="2 5" id="KW-0210">Decarboxylase</keyword>
<keyword evidence="3 5" id="KW-0663">Pyridoxal phosphate</keyword>
<evidence type="ECO:0000313" key="11">
    <source>
        <dbReference type="EMBL" id="KGF32668.1"/>
    </source>
</evidence>
<feature type="domain" description="Orn/DAP/Arg decarboxylase 2 N-terminal" evidence="10">
    <location>
        <begin position="51"/>
        <end position="297"/>
    </location>
</feature>
<keyword evidence="4 5" id="KW-0456">Lyase</keyword>
<dbReference type="OrthoDB" id="9802241at2"/>
<evidence type="ECO:0000259" key="9">
    <source>
        <dbReference type="Pfam" id="PF00278"/>
    </source>
</evidence>
<dbReference type="InterPro" id="IPR002986">
    <property type="entry name" value="DAP_deCOOHase_LysA"/>
</dbReference>
<dbReference type="Proteomes" id="UP000029629">
    <property type="component" value="Unassembled WGS sequence"/>
</dbReference>
<dbReference type="GO" id="GO:0009089">
    <property type="term" value="P:lysine biosynthetic process via diaminopimelate"/>
    <property type="evidence" value="ECO:0007669"/>
    <property type="project" value="UniProtKB-UniRule"/>
</dbReference>
<feature type="binding site" evidence="5">
    <location>
        <position position="388"/>
    </location>
    <ligand>
        <name>pyridoxal 5'-phosphate</name>
        <dbReference type="ChEBI" id="CHEBI:597326"/>
    </ligand>
</feature>
<feature type="modified residue" description="N6-(pyridoxal phosphate)lysine" evidence="5 7">
    <location>
        <position position="75"/>
    </location>
</feature>
<evidence type="ECO:0000256" key="6">
    <source>
        <dbReference type="NCBIfam" id="TIGR01048"/>
    </source>
</evidence>
<feature type="binding site" evidence="5">
    <location>
        <begin position="291"/>
        <end position="294"/>
    </location>
    <ligand>
        <name>pyridoxal 5'-phosphate</name>
        <dbReference type="ChEBI" id="CHEBI:597326"/>
    </ligand>
</feature>
<dbReference type="GO" id="GO:0008836">
    <property type="term" value="F:diaminopimelate decarboxylase activity"/>
    <property type="evidence" value="ECO:0007669"/>
    <property type="project" value="UniProtKB-UniRule"/>
</dbReference>
<feature type="binding site" evidence="5">
    <location>
        <position position="294"/>
    </location>
    <ligand>
        <name>substrate</name>
    </ligand>
</feature>
<proteinExistence type="inferred from homology"/>
<comment type="catalytic activity">
    <reaction evidence="5 8">
        <text>meso-2,6-diaminopimelate + H(+) = L-lysine + CO2</text>
        <dbReference type="Rhea" id="RHEA:15101"/>
        <dbReference type="ChEBI" id="CHEBI:15378"/>
        <dbReference type="ChEBI" id="CHEBI:16526"/>
        <dbReference type="ChEBI" id="CHEBI:32551"/>
        <dbReference type="ChEBI" id="CHEBI:57791"/>
        <dbReference type="EC" id="4.1.1.20"/>
    </reaction>
</comment>
<feature type="binding site" evidence="5">
    <location>
        <position position="388"/>
    </location>
    <ligand>
        <name>substrate</name>
    </ligand>
</feature>
<dbReference type="Pfam" id="PF02784">
    <property type="entry name" value="Orn_Arg_deC_N"/>
    <property type="match status" value="1"/>
</dbReference>
<comment type="subunit">
    <text evidence="5">Homodimer.</text>
</comment>
<protein>
    <recommendedName>
        <fullName evidence="5 6">Diaminopimelate decarboxylase</fullName>
        <shortName evidence="5">DAP decarboxylase</shortName>
        <shortName evidence="5">DAPDC</shortName>
        <ecNumber evidence="5 6">4.1.1.20</ecNumber>
    </recommendedName>
</protein>
<dbReference type="AlphaFoldDB" id="A0A095ZDD9"/>
<comment type="similarity">
    <text evidence="5">Belongs to the Orn/Lys/Arg decarboxylase class-II family. LysA subfamily.</text>
</comment>
<dbReference type="PRINTS" id="PR01181">
    <property type="entry name" value="DAPDCRBXLASE"/>
</dbReference>
<dbReference type="PRINTS" id="PR01179">
    <property type="entry name" value="ODADCRBXLASE"/>
</dbReference>
<evidence type="ECO:0000256" key="8">
    <source>
        <dbReference type="RuleBase" id="RU003738"/>
    </source>
</evidence>
<dbReference type="SUPFAM" id="SSF50621">
    <property type="entry name" value="Alanine racemase C-terminal domain-like"/>
    <property type="match status" value="1"/>
</dbReference>
<dbReference type="UniPathway" id="UPA00034">
    <property type="reaction ID" value="UER00027"/>
</dbReference>
<dbReference type="EC" id="4.1.1.20" evidence="5 6"/>
<comment type="cofactor">
    <cofactor evidence="1 5 7 8">
        <name>pyridoxal 5'-phosphate</name>
        <dbReference type="ChEBI" id="CHEBI:597326"/>
    </cofactor>
</comment>
<dbReference type="InterPro" id="IPR022643">
    <property type="entry name" value="De-COase2_C"/>
</dbReference>
<sequence length="434" mass="47379">MQHHLAHSTTRTPVGAPHFHYQDHALYVEQLAIKALAEQYGTPLYIYSKAALKAAWARYQEAIDGRDVLICYAMKANSNLAILNLFAQWGAGFDIVSGGELARAIKAGADPQKIIFSGVGKQAWEIKAALNAGIKCFNVESIPELALIQEVAATMDKKAPVSLRINPDVDAKTHPYISTGLKDNKFGIAMEDALATYEHAMCLSHVDIVGLDCHIGSQITELAPYQDALARLLSLMDQLKSKGIQLKHLDIGGGLGIPYLNEEVPHPRDLINTTLATLQARGYADVQLVLEPGRSLVGNSGMLVAEVLFLKQGESKNFAVVDAAMNDLLRPTLYDVYHGALAVELKAGETQRYDVVGPVCESGDWLAKDRDFVIAPGAFIAIESAGAYGFVMSSQYNSRPRAAEVLVDGDKSYVIRRRETIEELFEHEHIPNAI</sequence>
<dbReference type="EMBL" id="JRNI01000001">
    <property type="protein sequence ID" value="KGF32668.1"/>
    <property type="molecule type" value="Genomic_DNA"/>
</dbReference>
<dbReference type="InterPro" id="IPR029066">
    <property type="entry name" value="PLP-binding_barrel"/>
</dbReference>
<dbReference type="Gene3D" id="3.20.20.10">
    <property type="entry name" value="Alanine racemase"/>
    <property type="match status" value="1"/>
</dbReference>
<evidence type="ECO:0000256" key="2">
    <source>
        <dbReference type="ARBA" id="ARBA00022793"/>
    </source>
</evidence>
<dbReference type="CDD" id="cd06828">
    <property type="entry name" value="PLPDE_III_DapDC"/>
    <property type="match status" value="1"/>
</dbReference>
<dbReference type="Gene3D" id="2.40.37.10">
    <property type="entry name" value="Lyase, Ornithine Decarboxylase, Chain A, domain 1"/>
    <property type="match status" value="1"/>
</dbReference>
<accession>A0A095ZDD9</accession>
<feature type="active site" description="Proton donor" evidence="7">
    <location>
        <position position="360"/>
    </location>
</feature>
<organism evidence="11 12">
    <name type="scientific">Oligella urethralis DNF00040</name>
    <dbReference type="NCBI Taxonomy" id="1401065"/>
    <lineage>
        <taxon>Bacteria</taxon>
        <taxon>Pseudomonadati</taxon>
        <taxon>Pseudomonadota</taxon>
        <taxon>Betaproteobacteria</taxon>
        <taxon>Burkholderiales</taxon>
        <taxon>Alcaligenaceae</taxon>
        <taxon>Oligella</taxon>
    </lineage>
</organism>
<comment type="pathway">
    <text evidence="5 8">Amino-acid biosynthesis; L-lysine biosynthesis via DAP pathway; L-lysine from DL-2,6-diaminopimelate: step 1/1.</text>
</comment>
<evidence type="ECO:0000256" key="3">
    <source>
        <dbReference type="ARBA" id="ARBA00022898"/>
    </source>
</evidence>
<comment type="caution">
    <text evidence="11">The sequence shown here is derived from an EMBL/GenBank/DDBJ whole genome shotgun (WGS) entry which is preliminary data.</text>
</comment>
<feature type="binding site" evidence="5">
    <location>
        <position position="254"/>
    </location>
    <ligand>
        <name>pyridoxal 5'-phosphate</name>
        <dbReference type="ChEBI" id="CHEBI:597326"/>
    </ligand>
</feature>
<dbReference type="InterPro" id="IPR000183">
    <property type="entry name" value="Orn/DAP/Arg_de-COase"/>
</dbReference>
<evidence type="ECO:0000256" key="7">
    <source>
        <dbReference type="PIRSR" id="PIRSR600183-50"/>
    </source>
</evidence>
<keyword evidence="5" id="KW-0028">Amino-acid biosynthesis</keyword>